<reference evidence="4 5" key="1">
    <citation type="submission" date="2018-12" db="EMBL/GenBank/DDBJ databases">
        <title>The genome sequences of Variovorax guangxiensis DSM 27352.</title>
        <authorList>
            <person name="Gao J."/>
            <person name="Sun J."/>
        </authorList>
    </citation>
    <scope>NUCLEOTIDE SEQUENCE [LARGE SCALE GENOMIC DNA]</scope>
    <source>
        <strain evidence="4 5">DSM 27352</strain>
    </source>
</reference>
<dbReference type="AlphaFoldDB" id="A0A3S1F5P5"/>
<comment type="caution">
    <text evidence="4">The sequence shown here is derived from an EMBL/GenBank/DDBJ whole genome shotgun (WGS) entry which is preliminary data.</text>
</comment>
<keyword evidence="1" id="KW-0677">Repeat</keyword>
<dbReference type="Proteomes" id="UP000281118">
    <property type="component" value="Unassembled WGS sequence"/>
</dbReference>
<dbReference type="Pfam" id="PF09937">
    <property type="entry name" value="DUF2169"/>
    <property type="match status" value="1"/>
</dbReference>
<feature type="region of interest" description="Disordered" evidence="2">
    <location>
        <begin position="439"/>
        <end position="467"/>
    </location>
</feature>
<dbReference type="InterPro" id="IPR018683">
    <property type="entry name" value="DUF2169"/>
</dbReference>
<name>A0A3S1F5P5_9BURK</name>
<evidence type="ECO:0000313" key="5">
    <source>
        <dbReference type="Proteomes" id="UP000281118"/>
    </source>
</evidence>
<protein>
    <submittedName>
        <fullName evidence="4">DUF2169 domain-containing protein</fullName>
    </submittedName>
</protein>
<dbReference type="OrthoDB" id="237820at2"/>
<accession>A0A3S1F5P5</accession>
<feature type="domain" description="DUF2169" evidence="3">
    <location>
        <begin position="20"/>
        <end position="298"/>
    </location>
</feature>
<evidence type="ECO:0000256" key="1">
    <source>
        <dbReference type="ARBA" id="ARBA00022737"/>
    </source>
</evidence>
<evidence type="ECO:0000256" key="2">
    <source>
        <dbReference type="SAM" id="MobiDB-lite"/>
    </source>
</evidence>
<sequence>MKTVKPLRLGILTRPYRWQGVDQLGVAVTALASLEAQPKLMADQELWQTVSEEIGGMGVFDMGVPKCMPEMLASGHAYTRHQQDKTECAVRLRVAGLEKSLHVSGDRYWLDGRLSAPQPFEAMPLDWAHAYGGQDVPENPGGIGAFDETINGVHTRRAPNVEAVHGRVRSRGQEVAPASFGPVPIDSPRRMALMGSSYGQHWLERHFPGFAPDMDWRFFNAAPEDQRWPALQELPPGAPYEILNMHPEKPVLAGTLPDWRARCFASFDKDGNGLREIALRLTTAWFFPHRERVALVWHGVLPVREDDAADVRHIMPALELPRQPRTAEHYQSVLLQRLDTARGGLLAFRDSDLAPKEILGGWSVLDAPDPMQRPLVRNLRAGQLREHEKRRAELIALGVDPDKYLPAPLPPAAPLPFDDVPGHFERMQGEMMEARSRLEAESARMRRRQEDEIDPALLHKSREQPQRFDPDALIRQLEQLAATPSSSPATPDPAPALMPAGTRERMTVQIRQGYLHGAHLFDPAPPMPSFRSAKLRRQLAAAAPGERDFRGMRLVGADLSGMDLSGADFSGAALEDANLEGTLLANANFDGAVLARARLSRASAPGTILRNANLGGAHCEYTDFSGADLSGTNCEKARFMSCNMANTTLDQTRLTESEMSQCDFRGSDWHQVFLTKLRMNGIALDGASFQQVVWLECTLADVRFVNASLVRCGFVTTDCSQSADFSDARLDACSFAHGSTLAGAILRRCVLKQCGLRTTALTRADLAQACLDNCDFSECALQEANMERLIAGESLFVRADLTGATLRGANLIDANFSKAVFTQADLSGANLFRTDVSQSLLDGTTHLLGAYTRHARTLPARRAPAAE</sequence>
<evidence type="ECO:0000313" key="4">
    <source>
        <dbReference type="EMBL" id="RUR71175.1"/>
    </source>
</evidence>
<dbReference type="RefSeq" id="WP_126025259.1">
    <property type="nucleotide sequence ID" value="NZ_RXFT01000018.1"/>
</dbReference>
<dbReference type="InterPro" id="IPR001646">
    <property type="entry name" value="5peptide_repeat"/>
</dbReference>
<dbReference type="EMBL" id="RXFT01000018">
    <property type="protein sequence ID" value="RUR71175.1"/>
    <property type="molecule type" value="Genomic_DNA"/>
</dbReference>
<feature type="compositionally biased region" description="Basic and acidic residues" evidence="2">
    <location>
        <begin position="439"/>
        <end position="450"/>
    </location>
</feature>
<dbReference type="Gene3D" id="2.160.20.80">
    <property type="entry name" value="E3 ubiquitin-protein ligase SopA"/>
    <property type="match status" value="2"/>
</dbReference>
<dbReference type="PANTHER" id="PTHR47485:SF1">
    <property type="entry name" value="THYLAKOID LUMENAL 17.4 KDA PROTEIN, CHLOROPLASTIC"/>
    <property type="match status" value="1"/>
</dbReference>
<evidence type="ECO:0000259" key="3">
    <source>
        <dbReference type="Pfam" id="PF09937"/>
    </source>
</evidence>
<organism evidence="4 5">
    <name type="scientific">Variovorax guangxiensis</name>
    <dbReference type="NCBI Taxonomy" id="1775474"/>
    <lineage>
        <taxon>Bacteria</taxon>
        <taxon>Pseudomonadati</taxon>
        <taxon>Pseudomonadota</taxon>
        <taxon>Betaproteobacteria</taxon>
        <taxon>Burkholderiales</taxon>
        <taxon>Comamonadaceae</taxon>
        <taxon>Variovorax</taxon>
    </lineage>
</organism>
<dbReference type="PANTHER" id="PTHR47485">
    <property type="entry name" value="THYLAKOID LUMENAL 17.4 KDA PROTEIN, CHLOROPLASTIC"/>
    <property type="match status" value="1"/>
</dbReference>
<dbReference type="Pfam" id="PF00805">
    <property type="entry name" value="Pentapeptide"/>
    <property type="match status" value="4"/>
</dbReference>
<dbReference type="SUPFAM" id="SSF141571">
    <property type="entry name" value="Pentapeptide repeat-like"/>
    <property type="match status" value="2"/>
</dbReference>
<proteinExistence type="predicted"/>
<gene>
    <name evidence="4" type="ORF">EJP67_29425</name>
</gene>